<keyword evidence="2" id="KW-1185">Reference proteome</keyword>
<protein>
    <submittedName>
        <fullName evidence="1">Uncharacterized protein</fullName>
    </submittedName>
</protein>
<evidence type="ECO:0000313" key="2">
    <source>
        <dbReference type="Proteomes" id="UP000191933"/>
    </source>
</evidence>
<dbReference type="RefSeq" id="WP_072495433.1">
    <property type="nucleotide sequence ID" value="NZ_LT009721.1"/>
</dbReference>
<dbReference type="Proteomes" id="UP000191933">
    <property type="component" value="Unassembled WGS sequence"/>
</dbReference>
<evidence type="ECO:0000313" key="1">
    <source>
        <dbReference type="EMBL" id="CUX03687.1"/>
    </source>
</evidence>
<dbReference type="AlphaFoldDB" id="A0A9W5F395"/>
<sequence>MPAPLLKSTEIQTTIRKPLSWPMLICFQGEWQVCYKAKGKLDWRTIIAWVYGRESIFFCEVGQEQHVVDLPDPQKVPFFDTKFPFTVDEITGEGFRCMELAGANNIVAANAAYQVYKHNINGIVRLRHGGRIVRRSDEEK</sequence>
<organism evidence="1 2">
    <name type="scientific">Agrobacterium genomosp. 2 str. CFBP 5494</name>
    <dbReference type="NCBI Taxonomy" id="1183436"/>
    <lineage>
        <taxon>Bacteria</taxon>
        <taxon>Pseudomonadati</taxon>
        <taxon>Pseudomonadota</taxon>
        <taxon>Alphaproteobacteria</taxon>
        <taxon>Hyphomicrobiales</taxon>
        <taxon>Rhizobiaceae</taxon>
        <taxon>Rhizobium/Agrobacterium group</taxon>
        <taxon>Agrobacterium</taxon>
        <taxon>Agrobacterium tumefaciens complex</taxon>
    </lineage>
</organism>
<name>A0A9W5F395_9HYPH</name>
<proteinExistence type="predicted"/>
<comment type="caution">
    <text evidence="1">The sequence shown here is derived from an EMBL/GenBank/DDBJ whole genome shotgun (WGS) entry which is preliminary data.</text>
</comment>
<gene>
    <name evidence="1" type="ORF">AGR2A_pb20032</name>
</gene>
<dbReference type="EMBL" id="FBVY01000048">
    <property type="protein sequence ID" value="CUX03687.1"/>
    <property type="molecule type" value="Genomic_DNA"/>
</dbReference>
<accession>A0A9W5F395</accession>
<reference evidence="1 2" key="1">
    <citation type="submission" date="2016-01" db="EMBL/GenBank/DDBJ databases">
        <authorList>
            <person name="Regsiter A."/>
            <person name="william w."/>
        </authorList>
    </citation>
    <scope>NUCLEOTIDE SEQUENCE [LARGE SCALE GENOMIC DNA]</scope>
    <source>
        <strain evidence="1 2">CFBP 5494</strain>
    </source>
</reference>